<gene>
    <name evidence="2" type="ORF">SAMN05444350_13724</name>
</gene>
<dbReference type="Proteomes" id="UP000184192">
    <property type="component" value="Unassembled WGS sequence"/>
</dbReference>
<dbReference type="InterPro" id="IPR004291">
    <property type="entry name" value="Transposase_IS66_central"/>
</dbReference>
<accession>A0A1M6KGT6</accession>
<evidence type="ECO:0000259" key="1">
    <source>
        <dbReference type="Pfam" id="PF03050"/>
    </source>
</evidence>
<dbReference type="EMBL" id="FQZN01000037">
    <property type="protein sequence ID" value="SHJ58141.1"/>
    <property type="molecule type" value="Genomic_DNA"/>
</dbReference>
<feature type="domain" description="Transposase IS66 central" evidence="1">
    <location>
        <begin position="26"/>
        <end position="243"/>
    </location>
</feature>
<dbReference type="Pfam" id="PF03050">
    <property type="entry name" value="DDE_Tnp_IS66"/>
    <property type="match status" value="1"/>
</dbReference>
<protein>
    <submittedName>
        <fullName evidence="2">Transposase IS66 family protein</fullName>
    </submittedName>
</protein>
<dbReference type="AlphaFoldDB" id="A0A1M6KGT6"/>
<name>A0A1M6KGT6_9BACE</name>
<evidence type="ECO:0000313" key="2">
    <source>
        <dbReference type="EMBL" id="SHJ58141.1"/>
    </source>
</evidence>
<organism evidence="2 3">
    <name type="scientific">Bacteroides stercorirosoris</name>
    <dbReference type="NCBI Taxonomy" id="871324"/>
    <lineage>
        <taxon>Bacteria</taxon>
        <taxon>Pseudomonadati</taxon>
        <taxon>Bacteroidota</taxon>
        <taxon>Bacteroidia</taxon>
        <taxon>Bacteroidales</taxon>
        <taxon>Bacteroidaceae</taxon>
        <taxon>Bacteroides</taxon>
    </lineage>
</organism>
<sequence length="268" mass="30807">MDVIPGTHASSTFMAYISILKECCLEKDAIINCDETWCRVKVKAAYRKRYIWCLVNKSERIVTYCYEDDSRGSGVLRHILGDHAIKALQSDGYNVYMHLDNNLIDIKHVCCMAHARAKFKYALEWGGEIDTAFFHCIGELYVLEAKYEHGRPSPEQIKNCRNNLKTKEIIIRLRSKLNAWLSEGHPPRGELMEKALRYLNTFWTQLFAYTHDSPYTIDNSIAERFIRLLAGERKNSLSFGSGKMAGISDAYHTIILACKCRVSLYCNI</sequence>
<dbReference type="PANTHER" id="PTHR33678">
    <property type="entry name" value="BLL1576 PROTEIN"/>
    <property type="match status" value="1"/>
</dbReference>
<evidence type="ECO:0000313" key="3">
    <source>
        <dbReference type="Proteomes" id="UP000184192"/>
    </source>
</evidence>
<dbReference type="eggNOG" id="COG3316">
    <property type="taxonomic scope" value="Bacteria"/>
</dbReference>
<reference evidence="3" key="1">
    <citation type="submission" date="2016-11" db="EMBL/GenBank/DDBJ databases">
        <authorList>
            <person name="Varghese N."/>
            <person name="Submissions S."/>
        </authorList>
    </citation>
    <scope>NUCLEOTIDE SEQUENCE [LARGE SCALE GENOMIC DNA]</scope>
    <source>
        <strain evidence="3">DSM 26884</strain>
    </source>
</reference>
<dbReference type="PANTHER" id="PTHR33678:SF2">
    <property type="match status" value="1"/>
</dbReference>
<proteinExistence type="predicted"/>
<dbReference type="InterPro" id="IPR052344">
    <property type="entry name" value="Transposase-related"/>
</dbReference>
<keyword evidence="3" id="KW-1185">Reference proteome</keyword>